<reference evidence="2" key="1">
    <citation type="journal article" date="2018" name="Genome Biol.">
        <title>SKESA: strategic k-mer extension for scrupulous assemblies.</title>
        <authorList>
            <person name="Souvorov A."/>
            <person name="Agarwala R."/>
            <person name="Lipman D.J."/>
        </authorList>
    </citation>
    <scope>NUCLEOTIDE SEQUENCE</scope>
    <source>
        <strain evidence="2">AUSMDU00005748</strain>
    </source>
</reference>
<feature type="region of interest" description="Disordered" evidence="1">
    <location>
        <begin position="88"/>
        <end position="110"/>
    </location>
</feature>
<comment type="caution">
    <text evidence="2">The sequence shown here is derived from an EMBL/GenBank/DDBJ whole genome shotgun (WGS) entry which is preliminary data.</text>
</comment>
<dbReference type="AlphaFoldDB" id="A0AAD3UP92"/>
<protein>
    <submittedName>
        <fullName evidence="2">Uncharacterized protein</fullName>
    </submittedName>
</protein>
<organism evidence="2 3">
    <name type="scientific">Klebsiella oxytoca</name>
    <dbReference type="NCBI Taxonomy" id="571"/>
    <lineage>
        <taxon>Bacteria</taxon>
        <taxon>Pseudomonadati</taxon>
        <taxon>Pseudomonadota</taxon>
        <taxon>Gammaproteobacteria</taxon>
        <taxon>Enterobacterales</taxon>
        <taxon>Enterobacteriaceae</taxon>
        <taxon>Klebsiella/Raoultella group</taxon>
        <taxon>Klebsiella</taxon>
    </lineage>
</organism>
<gene>
    <name evidence="2" type="ORF">F6W21_15075</name>
</gene>
<evidence type="ECO:0000313" key="2">
    <source>
        <dbReference type="EMBL" id="HAU4357651.1"/>
    </source>
</evidence>
<evidence type="ECO:0000256" key="1">
    <source>
        <dbReference type="SAM" id="MobiDB-lite"/>
    </source>
</evidence>
<sequence length="110" mass="12098">MLLFGLNPFKNASNENNVIDLAFFYFHLFLISRQEMNSALAERAQTVINGRKGNIAFIFVCFCLCLNRGRDSKNAGGSAAEMRALSHCPAAKSSPSPDIPEVSTPCARER</sequence>
<dbReference type="EMBL" id="DACXIC010000017">
    <property type="protein sequence ID" value="HAU4357651.1"/>
    <property type="molecule type" value="Genomic_DNA"/>
</dbReference>
<dbReference type="RefSeq" id="WP_071787153.1">
    <property type="nucleotide sequence ID" value="NZ_CP138767.1"/>
</dbReference>
<accession>A0AAD3UP92</accession>
<evidence type="ECO:0000313" key="3">
    <source>
        <dbReference type="Proteomes" id="UP000868497"/>
    </source>
</evidence>
<reference evidence="2" key="2">
    <citation type="submission" date="2019-09" db="EMBL/GenBank/DDBJ databases">
        <authorList>
            <consortium name="NCBI Pathogen Detection Project"/>
        </authorList>
    </citation>
    <scope>NUCLEOTIDE SEQUENCE</scope>
    <source>
        <strain evidence="2">AUSMDU00005748</strain>
    </source>
</reference>
<proteinExistence type="predicted"/>
<name>A0AAD3UP92_KLEOX</name>
<dbReference type="Proteomes" id="UP000868497">
    <property type="component" value="Unassembled WGS sequence"/>
</dbReference>